<protein>
    <recommendedName>
        <fullName evidence="2">CD-NTase-associated protein 12/Pycsar effector protein TIR domain-containing protein</fullName>
    </recommendedName>
</protein>
<dbReference type="RefSeq" id="WP_184500404.1">
    <property type="nucleotide sequence ID" value="NZ_JACIHI010000009.1"/>
</dbReference>
<dbReference type="Proteomes" id="UP000533724">
    <property type="component" value="Unassembled WGS sequence"/>
</dbReference>
<gene>
    <name evidence="3" type="ORF">GGE15_004061</name>
</gene>
<sequence>MTENVLKPRVFVGSSREGLEVAEAIHVNLSRVAECRLWTHAFKLSGSTLNELMRSLRDSDFGIFVFSPDDVTTMRNEVGKTVRDNVLFELGLFIGRLGPERCFFLIPEGSSDLRLPSDLAGITPGYYESGRADGNLISALGPVCTLIKQQMNELRTFQDSPPAGGIKKPASSKSENVTNAKSEKAAAASETPTLSARFYKKGILVKGTHPSQKEILKGLSGRWNPPLAGWILPRSKQGDFEVAFPAVTIEDDTNSD</sequence>
<evidence type="ECO:0000313" key="4">
    <source>
        <dbReference type="Proteomes" id="UP000533724"/>
    </source>
</evidence>
<dbReference type="InterPro" id="IPR019302">
    <property type="entry name" value="CAP12/PCTIR_TIR_dom"/>
</dbReference>
<dbReference type="EMBL" id="JACIHI010000009">
    <property type="protein sequence ID" value="MBB4440784.1"/>
    <property type="molecule type" value="Genomic_DNA"/>
</dbReference>
<name>A0A7W6XYH8_9HYPH</name>
<comment type="caution">
    <text evidence="3">The sequence shown here is derived from an EMBL/GenBank/DDBJ whole genome shotgun (WGS) entry which is preliminary data.</text>
</comment>
<evidence type="ECO:0000259" key="2">
    <source>
        <dbReference type="Pfam" id="PF10137"/>
    </source>
</evidence>
<accession>A0A7W6XYH8</accession>
<reference evidence="3 4" key="1">
    <citation type="submission" date="2020-08" db="EMBL/GenBank/DDBJ databases">
        <title>Genomic Encyclopedia of Type Strains, Phase IV (KMG-V): Genome sequencing to study the core and pangenomes of soil and plant-associated prokaryotes.</title>
        <authorList>
            <person name="Whitman W."/>
        </authorList>
    </citation>
    <scope>NUCLEOTIDE SEQUENCE [LARGE SCALE GENOMIC DNA]</scope>
    <source>
        <strain evidence="3 4">SEMIA 414</strain>
    </source>
</reference>
<organism evidence="3 4">
    <name type="scientific">Rhizobium esperanzae</name>
    <dbReference type="NCBI Taxonomy" id="1967781"/>
    <lineage>
        <taxon>Bacteria</taxon>
        <taxon>Pseudomonadati</taxon>
        <taxon>Pseudomonadota</taxon>
        <taxon>Alphaproteobacteria</taxon>
        <taxon>Hyphomicrobiales</taxon>
        <taxon>Rhizobiaceae</taxon>
        <taxon>Rhizobium/Agrobacterium group</taxon>
        <taxon>Rhizobium</taxon>
    </lineage>
</organism>
<feature type="region of interest" description="Disordered" evidence="1">
    <location>
        <begin position="157"/>
        <end position="188"/>
    </location>
</feature>
<proteinExistence type="predicted"/>
<dbReference type="AlphaFoldDB" id="A0A7W6XYH8"/>
<dbReference type="Pfam" id="PF10137">
    <property type="entry name" value="CAP12-PCTIR_TIR"/>
    <property type="match status" value="1"/>
</dbReference>
<feature type="domain" description="CD-NTase-associated protein 12/Pycsar effector protein TIR" evidence="2">
    <location>
        <begin position="9"/>
        <end position="127"/>
    </location>
</feature>
<dbReference type="GO" id="GO:0050135">
    <property type="term" value="F:NADP+ nucleosidase activity"/>
    <property type="evidence" value="ECO:0007669"/>
    <property type="project" value="InterPro"/>
</dbReference>
<evidence type="ECO:0000313" key="3">
    <source>
        <dbReference type="EMBL" id="MBB4440784.1"/>
    </source>
</evidence>
<evidence type="ECO:0000256" key="1">
    <source>
        <dbReference type="SAM" id="MobiDB-lite"/>
    </source>
</evidence>